<dbReference type="KEGG" id="mprt:ET475_09645"/>
<keyword evidence="8" id="KW-1185">Reference proteome</keyword>
<keyword evidence="1" id="KW-0547">Nucleotide-binding</keyword>
<keyword evidence="3" id="KW-0067">ATP-binding</keyword>
<evidence type="ECO:0000256" key="4">
    <source>
        <dbReference type="SAM" id="MobiDB-lite"/>
    </source>
</evidence>
<dbReference type="Proteomes" id="UP000293995">
    <property type="component" value="Chromosome"/>
</dbReference>
<organism evidence="7 8">
    <name type="scientific">Microbacterium protaetiae</name>
    <dbReference type="NCBI Taxonomy" id="2509458"/>
    <lineage>
        <taxon>Bacteria</taxon>
        <taxon>Bacillati</taxon>
        <taxon>Actinomycetota</taxon>
        <taxon>Actinomycetes</taxon>
        <taxon>Micrococcales</taxon>
        <taxon>Microbacteriaceae</taxon>
        <taxon>Microbacterium</taxon>
    </lineage>
</organism>
<dbReference type="RefSeq" id="WP_129389192.1">
    <property type="nucleotide sequence ID" value="NZ_CP035494.1"/>
</dbReference>
<sequence length="573" mass="57544">MVTILPFGDRALLAETAPGEALALHAGLATSRPDGVVDIVPGARTVLVRVDPRALPLSAVHAWIERTAEAPGEDAAACAPRTVELDIAYDGPDLADTAGLLGVSVEALVAQHRDTAWTVAFTGFAPGFGYLLGDGWPFDVPRLDDPRTRVPAGAVGLAGAYCGAYPRATPGGWRLIGTTRARLFDPDAADPALLTPGTRVRFVEAEVGGPGAGGGGGAGGAAGDAGAGGAAGDAGAGGAADDAGAGGAAGGVQNSADIDAIRHQEAVSGAGATRSTEFWTASGPGPAFEVIEPGLRTTVQDLGRPGHASIGIAASGALDRAALRAANRLVGNTEGAAGLEITMGGLRAVARRDLWIALTGAWGPISIGGRDVDPDEALEWPSGVELAVGWAAHGARTYLAVRGGIAAPVVAGSRSTDIMAGLGPAPLQAGAVVATADAASGPVPPAEPVMAMPPPDQLALPLAPGPRSDWFTASARRTLFDTVWTVSDRADRVGMRLEGPVLDRVRAGELPSEGMLPGAMQVPPDGRPTVLLADGPVTGGYPVIAVVVDAALDALAQARPGTRIRFRHAHPPP</sequence>
<dbReference type="NCBIfam" id="TIGR00724">
    <property type="entry name" value="urea_amlyse_rel"/>
    <property type="match status" value="1"/>
</dbReference>
<feature type="domain" description="Carboxyltransferase" evidence="6">
    <location>
        <begin position="309"/>
        <end position="570"/>
    </location>
</feature>
<dbReference type="SMART" id="SM00797">
    <property type="entry name" value="AHS2"/>
    <property type="match status" value="1"/>
</dbReference>
<dbReference type="SUPFAM" id="SSF160467">
    <property type="entry name" value="PH0987 N-terminal domain-like"/>
    <property type="match status" value="1"/>
</dbReference>
<dbReference type="OrthoDB" id="9768696at2"/>
<evidence type="ECO:0000256" key="2">
    <source>
        <dbReference type="ARBA" id="ARBA00022801"/>
    </source>
</evidence>
<keyword evidence="2" id="KW-0378">Hydrolase</keyword>
<keyword evidence="7" id="KW-0456">Lyase</keyword>
<dbReference type="EMBL" id="CP035494">
    <property type="protein sequence ID" value="QAY60225.1"/>
    <property type="molecule type" value="Genomic_DNA"/>
</dbReference>
<dbReference type="InterPro" id="IPR003778">
    <property type="entry name" value="CT_A_B"/>
</dbReference>
<evidence type="ECO:0000313" key="7">
    <source>
        <dbReference type="EMBL" id="QAY60225.1"/>
    </source>
</evidence>
<dbReference type="Pfam" id="PF02682">
    <property type="entry name" value="CT_C_D"/>
    <property type="match status" value="1"/>
</dbReference>
<accession>A0A4P6ED97</accession>
<dbReference type="InterPro" id="IPR003833">
    <property type="entry name" value="CT_C_D"/>
</dbReference>
<dbReference type="InterPro" id="IPR052708">
    <property type="entry name" value="PxpC"/>
</dbReference>
<dbReference type="SUPFAM" id="SSF50891">
    <property type="entry name" value="Cyclophilin-like"/>
    <property type="match status" value="2"/>
</dbReference>
<evidence type="ECO:0000256" key="1">
    <source>
        <dbReference type="ARBA" id="ARBA00022741"/>
    </source>
</evidence>
<dbReference type="GO" id="GO:0016829">
    <property type="term" value="F:lyase activity"/>
    <property type="evidence" value="ECO:0007669"/>
    <property type="project" value="UniProtKB-KW"/>
</dbReference>
<dbReference type="InterPro" id="IPR029000">
    <property type="entry name" value="Cyclophilin-like_dom_sf"/>
</dbReference>
<dbReference type="AlphaFoldDB" id="A0A4P6ED97"/>
<dbReference type="Gene3D" id="2.40.100.10">
    <property type="entry name" value="Cyclophilin-like"/>
    <property type="match status" value="2"/>
</dbReference>
<feature type="domain" description="Carboxyltransferase" evidence="5">
    <location>
        <begin position="2"/>
        <end position="194"/>
    </location>
</feature>
<dbReference type="Pfam" id="PF02626">
    <property type="entry name" value="CT_A_B"/>
    <property type="match status" value="1"/>
</dbReference>
<evidence type="ECO:0000313" key="8">
    <source>
        <dbReference type="Proteomes" id="UP000293995"/>
    </source>
</evidence>
<dbReference type="PANTHER" id="PTHR43309">
    <property type="entry name" value="5-OXOPROLINASE SUBUNIT C"/>
    <property type="match status" value="1"/>
</dbReference>
<dbReference type="GO" id="GO:0005524">
    <property type="term" value="F:ATP binding"/>
    <property type="evidence" value="ECO:0007669"/>
    <property type="project" value="UniProtKB-KW"/>
</dbReference>
<evidence type="ECO:0000259" key="6">
    <source>
        <dbReference type="SMART" id="SM00797"/>
    </source>
</evidence>
<name>A0A4P6ED97_9MICO</name>
<dbReference type="Gene3D" id="3.30.1360.40">
    <property type="match status" value="1"/>
</dbReference>
<feature type="region of interest" description="Disordered" evidence="4">
    <location>
        <begin position="212"/>
        <end position="249"/>
    </location>
</feature>
<proteinExistence type="predicted"/>
<evidence type="ECO:0000256" key="3">
    <source>
        <dbReference type="ARBA" id="ARBA00022840"/>
    </source>
</evidence>
<dbReference type="SMART" id="SM00796">
    <property type="entry name" value="AHS1"/>
    <property type="match status" value="1"/>
</dbReference>
<dbReference type="PANTHER" id="PTHR43309:SF3">
    <property type="entry name" value="5-OXOPROLINASE SUBUNIT C"/>
    <property type="match status" value="1"/>
</dbReference>
<protein>
    <submittedName>
        <fullName evidence="7">5-oxoprolinase/urea amidolyase family protein</fullName>
    </submittedName>
</protein>
<reference evidence="7 8" key="1">
    <citation type="submission" date="2019-01" db="EMBL/GenBank/DDBJ databases">
        <title>Genome sequencing of strain DFW100M-13.</title>
        <authorList>
            <person name="Heo J."/>
            <person name="Kim S.-J."/>
            <person name="Kim J.-S."/>
            <person name="Hong S.-B."/>
            <person name="Kwon S.-W."/>
        </authorList>
    </citation>
    <scope>NUCLEOTIDE SEQUENCE [LARGE SCALE GENOMIC DNA]</scope>
    <source>
        <strain evidence="7 8">DFW100M-13</strain>
    </source>
</reference>
<dbReference type="GO" id="GO:0016787">
    <property type="term" value="F:hydrolase activity"/>
    <property type="evidence" value="ECO:0007669"/>
    <property type="project" value="UniProtKB-KW"/>
</dbReference>
<gene>
    <name evidence="7" type="ORF">ET475_09645</name>
</gene>
<evidence type="ECO:0000259" key="5">
    <source>
        <dbReference type="SMART" id="SM00796"/>
    </source>
</evidence>